<dbReference type="PANTHER" id="PTHR32027:SF9">
    <property type="entry name" value="BLL3847 PROTEIN"/>
    <property type="match status" value="1"/>
</dbReference>
<keyword evidence="3" id="KW-1185">Reference proteome</keyword>
<dbReference type="EMBL" id="POUC01000036">
    <property type="protein sequence ID" value="PNG22754.1"/>
    <property type="molecule type" value="Genomic_DNA"/>
</dbReference>
<organism evidence="2 3">
    <name type="scientific">Streptomyces cahuitamycinicus</name>
    <dbReference type="NCBI Taxonomy" id="2070367"/>
    <lineage>
        <taxon>Bacteria</taxon>
        <taxon>Bacillati</taxon>
        <taxon>Actinomycetota</taxon>
        <taxon>Actinomycetes</taxon>
        <taxon>Kitasatosporales</taxon>
        <taxon>Streptomycetaceae</taxon>
        <taxon>Streptomyces</taxon>
    </lineage>
</organism>
<dbReference type="InterPro" id="IPR032466">
    <property type="entry name" value="Metal_Hydrolase"/>
</dbReference>
<dbReference type="OrthoDB" id="3366604at2"/>
<dbReference type="AlphaFoldDB" id="A0A2N8TUP9"/>
<sequence length="130" mass="13441">MPRGLTAIASLRAAGVTVAGGGDNARDPFNPLGRFDPMETASLLVLAGHLSPRSAYDAVSGAARTVMGLARTPIEPGAPAELMAVRADTLADAMADARADRVVIHQGRLVCRTQHERIFPAGMPGARASV</sequence>
<proteinExistence type="predicted"/>
<dbReference type="RefSeq" id="WP_102908294.1">
    <property type="nucleotide sequence ID" value="NZ_POUC01000036.1"/>
</dbReference>
<protein>
    <recommendedName>
        <fullName evidence="1">Amidohydrolase 3 domain-containing protein</fullName>
    </recommendedName>
</protein>
<name>A0A2N8TUP9_9ACTN</name>
<evidence type="ECO:0000313" key="3">
    <source>
        <dbReference type="Proteomes" id="UP000235943"/>
    </source>
</evidence>
<dbReference type="SUPFAM" id="SSF51556">
    <property type="entry name" value="Metallo-dependent hydrolases"/>
    <property type="match status" value="1"/>
</dbReference>
<evidence type="ECO:0000313" key="2">
    <source>
        <dbReference type="EMBL" id="PNG22754.1"/>
    </source>
</evidence>
<dbReference type="Proteomes" id="UP000235943">
    <property type="component" value="Unassembled WGS sequence"/>
</dbReference>
<dbReference type="PANTHER" id="PTHR32027">
    <property type="entry name" value="CYTOSINE DEAMINASE"/>
    <property type="match status" value="1"/>
</dbReference>
<gene>
    <name evidence="2" type="ORF">C1J00_07815</name>
</gene>
<comment type="caution">
    <text evidence="2">The sequence shown here is derived from an EMBL/GenBank/DDBJ whole genome shotgun (WGS) entry which is preliminary data.</text>
</comment>
<feature type="domain" description="Amidohydrolase 3" evidence="1">
    <location>
        <begin position="2"/>
        <end position="110"/>
    </location>
</feature>
<dbReference type="InterPro" id="IPR052349">
    <property type="entry name" value="Metallo-hydrolase_Enzymes"/>
</dbReference>
<accession>A0A2N8TUP9</accession>
<reference evidence="2 3" key="1">
    <citation type="submission" date="2018-01" db="EMBL/GenBank/DDBJ databases">
        <title>Draft genome sequence of Streptomyces sp. 13K301.</title>
        <authorList>
            <person name="Sahin N."/>
            <person name="Saygin H."/>
            <person name="Ay H."/>
        </authorList>
    </citation>
    <scope>NUCLEOTIDE SEQUENCE [LARGE SCALE GENOMIC DNA]</scope>
    <source>
        <strain evidence="2 3">13K301</strain>
    </source>
</reference>
<dbReference type="Gene3D" id="3.20.20.140">
    <property type="entry name" value="Metal-dependent hydrolases"/>
    <property type="match status" value="1"/>
</dbReference>
<dbReference type="GO" id="GO:0016814">
    <property type="term" value="F:hydrolase activity, acting on carbon-nitrogen (but not peptide) bonds, in cyclic amidines"/>
    <property type="evidence" value="ECO:0007669"/>
    <property type="project" value="TreeGrafter"/>
</dbReference>
<dbReference type="Pfam" id="PF07969">
    <property type="entry name" value="Amidohydro_3"/>
    <property type="match status" value="1"/>
</dbReference>
<dbReference type="InterPro" id="IPR013108">
    <property type="entry name" value="Amidohydro_3"/>
</dbReference>
<evidence type="ECO:0000259" key="1">
    <source>
        <dbReference type="Pfam" id="PF07969"/>
    </source>
</evidence>